<dbReference type="CDD" id="cd00130">
    <property type="entry name" value="PAS"/>
    <property type="match status" value="1"/>
</dbReference>
<gene>
    <name evidence="4" type="ORF">VMF7928_01662</name>
</gene>
<dbReference type="InterPro" id="IPR029787">
    <property type="entry name" value="Nucleotide_cyclase"/>
</dbReference>
<dbReference type="PANTHER" id="PTHR44757">
    <property type="entry name" value="DIGUANYLATE CYCLASE DGCP"/>
    <property type="match status" value="1"/>
</dbReference>
<evidence type="ECO:0000259" key="2">
    <source>
        <dbReference type="PROSITE" id="PS50883"/>
    </source>
</evidence>
<dbReference type="Pfam" id="PF00563">
    <property type="entry name" value="EAL"/>
    <property type="match status" value="1"/>
</dbReference>
<dbReference type="RefSeq" id="WP_237361003.1">
    <property type="nucleotide sequence ID" value="NZ_CAKLDM010000002.1"/>
</dbReference>
<feature type="domain" description="EAL" evidence="2">
    <location>
        <begin position="420"/>
        <end position="674"/>
    </location>
</feature>
<dbReference type="CDD" id="cd01948">
    <property type="entry name" value="EAL"/>
    <property type="match status" value="1"/>
</dbReference>
<dbReference type="EMBL" id="CAKLDM010000002">
    <property type="protein sequence ID" value="CAH0538780.1"/>
    <property type="molecule type" value="Genomic_DNA"/>
</dbReference>
<feature type="domain" description="GGDEF" evidence="3">
    <location>
        <begin position="278"/>
        <end position="411"/>
    </location>
</feature>
<dbReference type="InterPro" id="IPR052155">
    <property type="entry name" value="Biofilm_reg_signaling"/>
</dbReference>
<dbReference type="InterPro" id="IPR013656">
    <property type="entry name" value="PAS_4"/>
</dbReference>
<protein>
    <submittedName>
        <fullName evidence="4">Uncharacterized protein</fullName>
    </submittedName>
</protein>
<dbReference type="InterPro" id="IPR043128">
    <property type="entry name" value="Rev_trsase/Diguanyl_cyclase"/>
</dbReference>
<dbReference type="SUPFAM" id="SSF141868">
    <property type="entry name" value="EAL domain-like"/>
    <property type="match status" value="1"/>
</dbReference>
<accession>A0ABM9A2Z9</accession>
<dbReference type="CDD" id="cd01949">
    <property type="entry name" value="GGDEF"/>
    <property type="match status" value="1"/>
</dbReference>
<dbReference type="InterPro" id="IPR001633">
    <property type="entry name" value="EAL_dom"/>
</dbReference>
<dbReference type="InterPro" id="IPR035919">
    <property type="entry name" value="EAL_sf"/>
</dbReference>
<dbReference type="SMART" id="SM00267">
    <property type="entry name" value="GGDEF"/>
    <property type="match status" value="1"/>
</dbReference>
<dbReference type="SUPFAM" id="SSF55785">
    <property type="entry name" value="PYP-like sensor domain (PAS domain)"/>
    <property type="match status" value="2"/>
</dbReference>
<dbReference type="Gene3D" id="3.20.20.450">
    <property type="entry name" value="EAL domain"/>
    <property type="match status" value="1"/>
</dbReference>
<name>A0ABM9A2Z9_9VIBR</name>
<evidence type="ECO:0000259" key="1">
    <source>
        <dbReference type="PROSITE" id="PS50112"/>
    </source>
</evidence>
<dbReference type="PROSITE" id="PS50883">
    <property type="entry name" value="EAL"/>
    <property type="match status" value="1"/>
</dbReference>
<reference evidence="4" key="1">
    <citation type="submission" date="2021-11" db="EMBL/GenBank/DDBJ databases">
        <authorList>
            <person name="Rodrigo-Torres L."/>
            <person name="Arahal R. D."/>
            <person name="Lucena T."/>
        </authorList>
    </citation>
    <scope>NUCLEOTIDE SEQUENCE</scope>
    <source>
        <strain evidence="4">CECT 7928</strain>
    </source>
</reference>
<dbReference type="PROSITE" id="PS50112">
    <property type="entry name" value="PAS"/>
    <property type="match status" value="1"/>
</dbReference>
<dbReference type="Pfam" id="PF08448">
    <property type="entry name" value="PAS_4"/>
    <property type="match status" value="1"/>
</dbReference>
<dbReference type="PROSITE" id="PS50887">
    <property type="entry name" value="GGDEF"/>
    <property type="match status" value="1"/>
</dbReference>
<evidence type="ECO:0000313" key="5">
    <source>
        <dbReference type="Proteomes" id="UP000838748"/>
    </source>
</evidence>
<dbReference type="Gene3D" id="3.30.70.270">
    <property type="match status" value="1"/>
</dbReference>
<dbReference type="SUPFAM" id="SSF55073">
    <property type="entry name" value="Nucleotide cyclase"/>
    <property type="match status" value="1"/>
</dbReference>
<dbReference type="NCBIfam" id="TIGR00254">
    <property type="entry name" value="GGDEF"/>
    <property type="match status" value="1"/>
</dbReference>
<dbReference type="NCBIfam" id="TIGR00229">
    <property type="entry name" value="sensory_box"/>
    <property type="match status" value="1"/>
</dbReference>
<dbReference type="InterPro" id="IPR000160">
    <property type="entry name" value="GGDEF_dom"/>
</dbReference>
<sequence>MLPPNLQTWFQTFTQNSPFFFAVLDEQYRYAAVNKRYQDISGISLEELIGQTDQQVFGEDVFQSLKPLYQQALSGELLETEIALPLSGHHTSMQVVVYSTLAENNQTYIIIQATDTSEKHQLIENLKEAENKYSALTALVPFGVILVEENSIISANEACAEMIGFSSVYDLLGESLNHLFVDSQTKEKITPPISYLLKSQALVCQTSTVCKLEKYVDLSANSAQLYGSALQLITVKESITNTNIDKPVGQDIYKDPLTQLYNRLGFTKCIEQLTKRNTPFILLYLDIDNFKNINDSLGHQIGDMVLKEVSDRLRNLCSTSSAIGRLGGDEFGIIFNQPYDPQTVQSYAKSIKSEIYQPFNLRYFKKRLACSIGSVAYPKDANNANLLLQYADVAMYEAKFAGRNRLMQFEEKITKEARKRLWIEIELQKALQQNGLEVWYQPKVSTKDLLIVGAEALIRWKHPVEGYISPSEFIPVAESAGLIENIGRAVMREVFTNVKIWKQQNILPGKIAINLSPEQLRNPRLTNYMEKLLNKTQLTPNGITFELTESCIMQDSLHTLQTLNAIKNLGFSLSIDDFGTGYSSLAYLARFPVDEVKIDRAFITDLESLPKQRTVVESIVSLAKSLGMHVVAEGIETETQARLLREMQCDTLQGFYYHTPQPKHEVEKLFIQDINKRKARH</sequence>
<dbReference type="Proteomes" id="UP000838748">
    <property type="component" value="Unassembled WGS sequence"/>
</dbReference>
<dbReference type="SMART" id="SM00091">
    <property type="entry name" value="PAS"/>
    <property type="match status" value="2"/>
</dbReference>
<organism evidence="4 5">
    <name type="scientific">Vibrio marisflavi CECT 7928</name>
    <dbReference type="NCBI Taxonomy" id="634439"/>
    <lineage>
        <taxon>Bacteria</taxon>
        <taxon>Pseudomonadati</taxon>
        <taxon>Pseudomonadota</taxon>
        <taxon>Gammaproteobacteria</taxon>
        <taxon>Vibrionales</taxon>
        <taxon>Vibrionaceae</taxon>
        <taxon>Vibrio</taxon>
    </lineage>
</organism>
<evidence type="ECO:0000313" key="4">
    <source>
        <dbReference type="EMBL" id="CAH0538780.1"/>
    </source>
</evidence>
<keyword evidence="5" id="KW-1185">Reference proteome</keyword>
<dbReference type="Pfam" id="PF00990">
    <property type="entry name" value="GGDEF"/>
    <property type="match status" value="1"/>
</dbReference>
<dbReference type="Pfam" id="PF13188">
    <property type="entry name" value="PAS_8"/>
    <property type="match status" value="1"/>
</dbReference>
<feature type="domain" description="PAS" evidence="1">
    <location>
        <begin position="6"/>
        <end position="76"/>
    </location>
</feature>
<comment type="caution">
    <text evidence="4">The sequence shown here is derived from an EMBL/GenBank/DDBJ whole genome shotgun (WGS) entry which is preliminary data.</text>
</comment>
<dbReference type="SMART" id="SM00052">
    <property type="entry name" value="EAL"/>
    <property type="match status" value="1"/>
</dbReference>
<dbReference type="InterPro" id="IPR035965">
    <property type="entry name" value="PAS-like_dom_sf"/>
</dbReference>
<dbReference type="InterPro" id="IPR000014">
    <property type="entry name" value="PAS"/>
</dbReference>
<dbReference type="PANTHER" id="PTHR44757:SF2">
    <property type="entry name" value="BIOFILM ARCHITECTURE MAINTENANCE PROTEIN MBAA"/>
    <property type="match status" value="1"/>
</dbReference>
<evidence type="ECO:0000259" key="3">
    <source>
        <dbReference type="PROSITE" id="PS50887"/>
    </source>
</evidence>
<dbReference type="Gene3D" id="3.30.450.20">
    <property type="entry name" value="PAS domain"/>
    <property type="match status" value="2"/>
</dbReference>
<proteinExistence type="predicted"/>